<dbReference type="EMBL" id="BMMT01000011">
    <property type="protein sequence ID" value="GGI93158.1"/>
    <property type="molecule type" value="Genomic_DNA"/>
</dbReference>
<reference evidence="3" key="4">
    <citation type="submission" date="2023-12" db="EMBL/GenBank/DDBJ databases">
        <authorList>
            <person name="Sun Q."/>
            <person name="Inoue M."/>
        </authorList>
    </citation>
    <scope>NUCLEOTIDE SEQUENCE</scope>
    <source>
        <strain evidence="3">JCM 10664</strain>
    </source>
</reference>
<keyword evidence="6" id="KW-1185">Reference proteome</keyword>
<dbReference type="RefSeq" id="WP_188988585.1">
    <property type="nucleotide sequence ID" value="NZ_BAAAHC010000003.1"/>
</dbReference>
<protein>
    <submittedName>
        <fullName evidence="4">Uncharacterized protein</fullName>
    </submittedName>
</protein>
<organism evidence="4 5">
    <name type="scientific">Saccharopolyspora thermophila</name>
    <dbReference type="NCBI Taxonomy" id="89367"/>
    <lineage>
        <taxon>Bacteria</taxon>
        <taxon>Bacillati</taxon>
        <taxon>Actinomycetota</taxon>
        <taxon>Actinomycetes</taxon>
        <taxon>Pseudonocardiales</taxon>
        <taxon>Pseudonocardiaceae</taxon>
        <taxon>Saccharopolyspora</taxon>
    </lineage>
</organism>
<feature type="transmembrane region" description="Helical" evidence="2">
    <location>
        <begin position="156"/>
        <end position="177"/>
    </location>
</feature>
<comment type="caution">
    <text evidence="4">The sequence shown here is derived from an EMBL/GenBank/DDBJ whole genome shotgun (WGS) entry which is preliminary data.</text>
</comment>
<evidence type="ECO:0000313" key="5">
    <source>
        <dbReference type="Proteomes" id="UP000597989"/>
    </source>
</evidence>
<reference evidence="3 6" key="2">
    <citation type="journal article" date="2019" name="Int. J. Syst. Evol. Microbiol.">
        <title>The Global Catalogue of Microorganisms (GCM) 10K type strain sequencing project: providing services to taxonomists for standard genome sequencing and annotation.</title>
        <authorList>
            <consortium name="The Broad Institute Genomics Platform"/>
            <consortium name="The Broad Institute Genome Sequencing Center for Infectious Disease"/>
            <person name="Wu L."/>
            <person name="Ma J."/>
        </authorList>
    </citation>
    <scope>NUCLEOTIDE SEQUENCE [LARGE SCALE GENOMIC DNA]</scope>
    <source>
        <strain evidence="3 6">JCM 10664</strain>
    </source>
</reference>
<sequence length="190" mass="20419">MTTPQQPWPQQPQQFPGGQPQFPPGYAPQYAAPKPRVPGTVSFASVLGLVVPPLSALLSVVSFVIMLTMFSDILSSAFSALAVSGFFTLAAVVCAALWVVFSLRMRGGRNSARITLVVLAAVWLLYDLYSIVIFVLNVAGTFDQFVHVVGSPTVLIGLAQMVLVLVTTVLFLILVSVKPSTEYFRAMAGR</sequence>
<dbReference type="EMBL" id="BAAAHC010000003">
    <property type="protein sequence ID" value="GAA0505235.1"/>
    <property type="molecule type" value="Genomic_DNA"/>
</dbReference>
<feature type="transmembrane region" description="Helical" evidence="2">
    <location>
        <begin position="113"/>
        <end position="136"/>
    </location>
</feature>
<feature type="transmembrane region" description="Helical" evidence="2">
    <location>
        <begin position="76"/>
        <end position="101"/>
    </location>
</feature>
<evidence type="ECO:0000313" key="3">
    <source>
        <dbReference type="EMBL" id="GAA0505235.1"/>
    </source>
</evidence>
<gene>
    <name evidence="3" type="ORF">GCM10009545_04020</name>
    <name evidence="4" type="ORF">GCM10011581_32830</name>
</gene>
<keyword evidence="2" id="KW-0472">Membrane</keyword>
<keyword evidence="2" id="KW-1133">Transmembrane helix</keyword>
<feature type="region of interest" description="Disordered" evidence="1">
    <location>
        <begin position="1"/>
        <end position="21"/>
    </location>
</feature>
<evidence type="ECO:0000313" key="4">
    <source>
        <dbReference type="EMBL" id="GGI93158.1"/>
    </source>
</evidence>
<feature type="compositionally biased region" description="Pro residues" evidence="1">
    <location>
        <begin position="1"/>
        <end position="10"/>
    </location>
</feature>
<dbReference type="Proteomes" id="UP000597989">
    <property type="component" value="Unassembled WGS sequence"/>
</dbReference>
<evidence type="ECO:0000313" key="6">
    <source>
        <dbReference type="Proteomes" id="UP001500220"/>
    </source>
</evidence>
<name>A0A917K1S5_9PSEU</name>
<proteinExistence type="predicted"/>
<feature type="transmembrane region" description="Helical" evidence="2">
    <location>
        <begin position="43"/>
        <end position="70"/>
    </location>
</feature>
<evidence type="ECO:0000256" key="1">
    <source>
        <dbReference type="SAM" id="MobiDB-lite"/>
    </source>
</evidence>
<evidence type="ECO:0000256" key="2">
    <source>
        <dbReference type="SAM" id="Phobius"/>
    </source>
</evidence>
<dbReference type="Proteomes" id="UP001500220">
    <property type="component" value="Unassembled WGS sequence"/>
</dbReference>
<accession>A0A917K1S5</accession>
<dbReference type="AlphaFoldDB" id="A0A917K1S5"/>
<keyword evidence="2" id="KW-0812">Transmembrane</keyword>
<reference evidence="4 5" key="1">
    <citation type="journal article" date="2014" name="Int. J. Syst. Evol. Microbiol.">
        <title>Complete genome sequence of Corynebacterium casei LMG S-19264T (=DSM 44701T), isolated from a smear-ripened cheese.</title>
        <authorList>
            <consortium name="US DOE Joint Genome Institute (JGI-PGF)"/>
            <person name="Walter F."/>
            <person name="Albersmeier A."/>
            <person name="Kalinowski J."/>
            <person name="Ruckert C."/>
        </authorList>
    </citation>
    <scope>NUCLEOTIDE SEQUENCE [LARGE SCALE GENOMIC DNA]</scope>
    <source>
        <strain evidence="4 5">CGMCC 4.7206</strain>
    </source>
</reference>
<feature type="compositionally biased region" description="Low complexity" evidence="1">
    <location>
        <begin position="11"/>
        <end position="20"/>
    </location>
</feature>
<reference evidence="4" key="3">
    <citation type="submission" date="2020-09" db="EMBL/GenBank/DDBJ databases">
        <authorList>
            <person name="Sun Q."/>
            <person name="Zhou Y."/>
        </authorList>
    </citation>
    <scope>NUCLEOTIDE SEQUENCE</scope>
    <source>
        <strain evidence="4">CGMCC 4.7206</strain>
    </source>
</reference>